<dbReference type="PATRIC" id="fig|947033.5.peg.2309"/>
<name>A0A0W0ZIJ1_9GAMM</name>
<gene>
    <name evidence="8" type="ORF">Lste_2179</name>
</gene>
<sequence>MLVAMFWKNTQIKWLIFIGMSQCFASAITRAEVSQPISYFDAVRLSLSSNPRIGASQAHIESAQAAIIETRGSGLPKLGLEMNAGRSDNPLTVFGYKLSQGNATFADFGFAQFTGPGSLFTKPQALDSPGYYNNYNTAFKLVVPIYSGGETIARLKNTNALLRAAQHGDEAARMQLAYDILQAYEGVLAAKKLVLVAKENVDAATSYLKTTKALFNQSLVIESDLLFADTYLRTAKTFLVAAQAQSQDQLDAFRSLIGHQERSYTPKGSVNFPATKKSIADLTHDALLHNAQLSAIKSTIDAGRANVDAVNSANKPQVNLQLRQDWNGNTIGAGLPSNLIALGVNWELFSSGERSGATKKAIAEVKQATFQLEDAANSLRLSLMQAKRAEQLAAVQYQANRANATQAKEVVKHLAKRHGRGLVPLGQLLESQMKLTEAKNQCIQSQYNEVLARGRLLMLTNKLIPSFEK</sequence>
<dbReference type="GO" id="GO:1990281">
    <property type="term" value="C:efflux pump complex"/>
    <property type="evidence" value="ECO:0007669"/>
    <property type="project" value="TreeGrafter"/>
</dbReference>
<keyword evidence="4" id="KW-1134">Transmembrane beta strand</keyword>
<evidence type="ECO:0000313" key="8">
    <source>
        <dbReference type="EMBL" id="KTD69021.1"/>
    </source>
</evidence>
<dbReference type="Proteomes" id="UP000054926">
    <property type="component" value="Unassembled WGS sequence"/>
</dbReference>
<dbReference type="PANTHER" id="PTHR30026">
    <property type="entry name" value="OUTER MEMBRANE PROTEIN TOLC"/>
    <property type="match status" value="1"/>
</dbReference>
<keyword evidence="9" id="KW-1185">Reference proteome</keyword>
<evidence type="ECO:0000256" key="3">
    <source>
        <dbReference type="ARBA" id="ARBA00022448"/>
    </source>
</evidence>
<proteinExistence type="inferred from homology"/>
<dbReference type="GO" id="GO:0015562">
    <property type="term" value="F:efflux transmembrane transporter activity"/>
    <property type="evidence" value="ECO:0007669"/>
    <property type="project" value="InterPro"/>
</dbReference>
<evidence type="ECO:0000256" key="2">
    <source>
        <dbReference type="ARBA" id="ARBA00007613"/>
    </source>
</evidence>
<reference evidence="8 9" key="1">
    <citation type="submission" date="2015-11" db="EMBL/GenBank/DDBJ databases">
        <title>Genomic analysis of 38 Legionella species identifies large and diverse effector repertoires.</title>
        <authorList>
            <person name="Burstein D."/>
            <person name="Amaro F."/>
            <person name="Zusman T."/>
            <person name="Lifshitz Z."/>
            <person name="Cohen O."/>
            <person name="Gilbert J.A."/>
            <person name="Pupko T."/>
            <person name="Shuman H.A."/>
            <person name="Segal G."/>
        </authorList>
    </citation>
    <scope>NUCLEOTIDE SEQUENCE [LARGE SCALE GENOMIC DNA]</scope>
    <source>
        <strain evidence="8 9">IMVS3376</strain>
    </source>
</reference>
<keyword evidence="5" id="KW-0812">Transmembrane</keyword>
<protein>
    <submittedName>
        <fullName evidence="8">Agglutination protein</fullName>
    </submittedName>
</protein>
<evidence type="ECO:0000256" key="6">
    <source>
        <dbReference type="ARBA" id="ARBA00023136"/>
    </source>
</evidence>
<dbReference type="RefSeq" id="WP_237760467.1">
    <property type="nucleotide sequence ID" value="NZ_DAIOMV010000019.1"/>
</dbReference>
<keyword evidence="3" id="KW-0813">Transport</keyword>
<dbReference type="STRING" id="947033.Lste_2179"/>
<keyword evidence="7" id="KW-0998">Cell outer membrane</keyword>
<dbReference type="EMBL" id="LNYY01000019">
    <property type="protein sequence ID" value="KTD69021.1"/>
    <property type="molecule type" value="Genomic_DNA"/>
</dbReference>
<evidence type="ECO:0000313" key="9">
    <source>
        <dbReference type="Proteomes" id="UP000054926"/>
    </source>
</evidence>
<dbReference type="InterPro" id="IPR051906">
    <property type="entry name" value="TolC-like"/>
</dbReference>
<evidence type="ECO:0000256" key="1">
    <source>
        <dbReference type="ARBA" id="ARBA00004442"/>
    </source>
</evidence>
<comment type="similarity">
    <text evidence="2">Belongs to the outer membrane factor (OMF) (TC 1.B.17) family.</text>
</comment>
<dbReference type="PANTHER" id="PTHR30026:SF20">
    <property type="entry name" value="OUTER MEMBRANE PROTEIN TOLC"/>
    <property type="match status" value="1"/>
</dbReference>
<dbReference type="AlphaFoldDB" id="A0A0W0ZIJ1"/>
<keyword evidence="6" id="KW-0472">Membrane</keyword>
<accession>A0A0W0ZIJ1</accession>
<dbReference type="InterPro" id="IPR003423">
    <property type="entry name" value="OMP_efflux"/>
</dbReference>
<comment type="caution">
    <text evidence="8">The sequence shown here is derived from an EMBL/GenBank/DDBJ whole genome shotgun (WGS) entry which is preliminary data.</text>
</comment>
<organism evidence="8 9">
    <name type="scientific">Legionella steelei</name>
    <dbReference type="NCBI Taxonomy" id="947033"/>
    <lineage>
        <taxon>Bacteria</taxon>
        <taxon>Pseudomonadati</taxon>
        <taxon>Pseudomonadota</taxon>
        <taxon>Gammaproteobacteria</taxon>
        <taxon>Legionellales</taxon>
        <taxon>Legionellaceae</taxon>
        <taxon>Legionella</taxon>
    </lineage>
</organism>
<dbReference type="Gene3D" id="1.20.1600.10">
    <property type="entry name" value="Outer membrane efflux proteins (OEP)"/>
    <property type="match status" value="1"/>
</dbReference>
<dbReference type="Pfam" id="PF02321">
    <property type="entry name" value="OEP"/>
    <property type="match status" value="2"/>
</dbReference>
<evidence type="ECO:0000256" key="7">
    <source>
        <dbReference type="ARBA" id="ARBA00023237"/>
    </source>
</evidence>
<evidence type="ECO:0000256" key="5">
    <source>
        <dbReference type="ARBA" id="ARBA00022692"/>
    </source>
</evidence>
<dbReference type="GO" id="GO:0015288">
    <property type="term" value="F:porin activity"/>
    <property type="evidence" value="ECO:0007669"/>
    <property type="project" value="TreeGrafter"/>
</dbReference>
<evidence type="ECO:0000256" key="4">
    <source>
        <dbReference type="ARBA" id="ARBA00022452"/>
    </source>
</evidence>
<dbReference type="GO" id="GO:0009279">
    <property type="term" value="C:cell outer membrane"/>
    <property type="evidence" value="ECO:0007669"/>
    <property type="project" value="UniProtKB-SubCell"/>
</dbReference>
<comment type="subcellular location">
    <subcellularLocation>
        <location evidence="1">Cell outer membrane</location>
    </subcellularLocation>
</comment>
<dbReference type="SUPFAM" id="SSF56954">
    <property type="entry name" value="Outer membrane efflux proteins (OEP)"/>
    <property type="match status" value="1"/>
</dbReference>